<gene>
    <name evidence="1" type="ORF">ABT404_01055</name>
</gene>
<comment type="caution">
    <text evidence="1">The sequence shown here is derived from an EMBL/GenBank/DDBJ whole genome shotgun (WGS) entry which is preliminary data.</text>
</comment>
<reference evidence="1 2" key="1">
    <citation type="submission" date="2024-06" db="EMBL/GenBank/DDBJ databases">
        <title>The Natural Products Discovery Center: Release of the First 8490 Sequenced Strains for Exploring Actinobacteria Biosynthetic Diversity.</title>
        <authorList>
            <person name="Kalkreuter E."/>
            <person name="Kautsar S.A."/>
            <person name="Yang D."/>
            <person name="Bader C.D."/>
            <person name="Teijaro C.N."/>
            <person name="Fluegel L."/>
            <person name="Davis C.M."/>
            <person name="Simpson J.R."/>
            <person name="Lauterbach L."/>
            <person name="Steele A.D."/>
            <person name="Gui C."/>
            <person name="Meng S."/>
            <person name="Li G."/>
            <person name="Viehrig K."/>
            <person name="Ye F."/>
            <person name="Su P."/>
            <person name="Kiefer A.F."/>
            <person name="Nichols A."/>
            <person name="Cepeda A.J."/>
            <person name="Yan W."/>
            <person name="Fan B."/>
            <person name="Jiang Y."/>
            <person name="Adhikari A."/>
            <person name="Zheng C.-J."/>
            <person name="Schuster L."/>
            <person name="Cowan T.M."/>
            <person name="Smanski M.J."/>
            <person name="Chevrette M.G."/>
            <person name="De Carvalho L.P.S."/>
            <person name="Shen B."/>
        </authorList>
    </citation>
    <scope>NUCLEOTIDE SEQUENCE [LARGE SCALE GENOMIC DNA]</scope>
    <source>
        <strain evidence="1 2">NPDC000234</strain>
    </source>
</reference>
<evidence type="ECO:0000313" key="1">
    <source>
        <dbReference type="EMBL" id="MER7178083.1"/>
    </source>
</evidence>
<feature type="non-terminal residue" evidence="1">
    <location>
        <position position="1"/>
    </location>
</feature>
<dbReference type="Proteomes" id="UP001474181">
    <property type="component" value="Unassembled WGS sequence"/>
</dbReference>
<name>A0ABV1WMK0_9ACTN</name>
<dbReference type="EMBL" id="JBEPEK010000004">
    <property type="protein sequence ID" value="MER7178083.1"/>
    <property type="molecule type" value="Genomic_DNA"/>
</dbReference>
<proteinExistence type="predicted"/>
<organism evidence="1 2">
    <name type="scientific">Streptomyces hyaluromycini</name>
    <dbReference type="NCBI Taxonomy" id="1377993"/>
    <lineage>
        <taxon>Bacteria</taxon>
        <taxon>Bacillati</taxon>
        <taxon>Actinomycetota</taxon>
        <taxon>Actinomycetes</taxon>
        <taxon>Kitasatosporales</taxon>
        <taxon>Streptomycetaceae</taxon>
        <taxon>Streptomyces</taxon>
    </lineage>
</organism>
<protein>
    <submittedName>
        <fullName evidence="1">Uncharacterized protein</fullName>
    </submittedName>
</protein>
<keyword evidence="2" id="KW-1185">Reference proteome</keyword>
<evidence type="ECO:0000313" key="2">
    <source>
        <dbReference type="Proteomes" id="UP001474181"/>
    </source>
</evidence>
<accession>A0ABV1WMK0</accession>
<sequence>VHAGPRAPGGPPAPALARCTARVLDALGVVCGPATTRLAYGDDDTAGSGPRLVCALAAPVMTRADEAPCPATGRHRASGVPDCWPAPAVPFFRDRS</sequence>